<dbReference type="EMBL" id="HBER01028436">
    <property type="protein sequence ID" value="CAD8538996.1"/>
    <property type="molecule type" value="Transcribed_RNA"/>
</dbReference>
<accession>A0A7S0J306</accession>
<dbReference type="AlphaFoldDB" id="A0A7S0J306"/>
<gene>
    <name evidence="1" type="ORF">CLEP1334_LOCUS14279</name>
</gene>
<reference evidence="1" key="1">
    <citation type="submission" date="2021-01" db="EMBL/GenBank/DDBJ databases">
        <authorList>
            <person name="Corre E."/>
            <person name="Pelletier E."/>
            <person name="Niang G."/>
            <person name="Scheremetjew M."/>
            <person name="Finn R."/>
            <person name="Kale V."/>
            <person name="Holt S."/>
            <person name="Cochrane G."/>
            <person name="Meng A."/>
            <person name="Brown T."/>
            <person name="Cohen L."/>
        </authorList>
    </citation>
    <scope>NUCLEOTIDE SEQUENCE</scope>
    <source>
        <strain evidence="1">RCC1130</strain>
    </source>
</reference>
<evidence type="ECO:0000313" key="1">
    <source>
        <dbReference type="EMBL" id="CAD8538996.1"/>
    </source>
</evidence>
<dbReference type="InterPro" id="IPR027417">
    <property type="entry name" value="P-loop_NTPase"/>
</dbReference>
<dbReference type="SUPFAM" id="SSF52540">
    <property type="entry name" value="P-loop containing nucleoside triphosphate hydrolases"/>
    <property type="match status" value="1"/>
</dbReference>
<proteinExistence type="predicted"/>
<protein>
    <submittedName>
        <fullName evidence="1">Uncharacterized protein</fullName>
    </submittedName>
</protein>
<dbReference type="Gene3D" id="3.40.50.300">
    <property type="entry name" value="P-loop containing nucleotide triphosphate hydrolases"/>
    <property type="match status" value="1"/>
</dbReference>
<name>A0A7S0J306_9EUKA</name>
<sequence length="228" mass="25189">MRLRHVIREPIEVCVSGYQYHLRATEAWVLAPRAELGGASWQSFFKSVSTADGVRSECLRTLPELREAAKVFHATSAVEQVLSIRFEAFASNFSSTMRAVFNFVSPVLRARLPRAAAPDPARLVDAVSPFDLATHAPKPSKASHVSSIADKEALRSHLVGHARLRYVLLALSEVLGYLPSQEFGAASTTVFNAERVFNEVDQIVNAFWRDEEQSPSKIGGAGWHFPDL</sequence>
<organism evidence="1">
    <name type="scientific">Calcidiscus leptoporus</name>
    <dbReference type="NCBI Taxonomy" id="127549"/>
    <lineage>
        <taxon>Eukaryota</taxon>
        <taxon>Haptista</taxon>
        <taxon>Haptophyta</taxon>
        <taxon>Prymnesiophyceae</taxon>
        <taxon>Coccolithales</taxon>
        <taxon>Calcidiscaceae</taxon>
        <taxon>Calcidiscus</taxon>
    </lineage>
</organism>